<dbReference type="InterPro" id="IPR057962">
    <property type="entry name" value="SPT23_MGA2_DBD"/>
</dbReference>
<dbReference type="SUPFAM" id="SSF81296">
    <property type="entry name" value="E set domains"/>
    <property type="match status" value="1"/>
</dbReference>
<feature type="repeat" description="ANK" evidence="2">
    <location>
        <begin position="945"/>
        <end position="977"/>
    </location>
</feature>
<feature type="compositionally biased region" description="Polar residues" evidence="3">
    <location>
        <begin position="592"/>
        <end position="604"/>
    </location>
</feature>
<feature type="region of interest" description="Disordered" evidence="3">
    <location>
        <begin position="385"/>
        <end position="411"/>
    </location>
</feature>
<dbReference type="InterPro" id="IPR013783">
    <property type="entry name" value="Ig-like_fold"/>
</dbReference>
<feature type="compositionally biased region" description="Low complexity" evidence="3">
    <location>
        <begin position="92"/>
        <end position="107"/>
    </location>
</feature>
<dbReference type="SMART" id="SM00248">
    <property type="entry name" value="ANK"/>
    <property type="match status" value="2"/>
</dbReference>
<dbReference type="Pfam" id="PF25603">
    <property type="entry name" value="SPT23_MGA2_DBD"/>
    <property type="match status" value="1"/>
</dbReference>
<feature type="compositionally biased region" description="Acidic residues" evidence="3">
    <location>
        <begin position="1073"/>
        <end position="1086"/>
    </location>
</feature>
<feature type="region of interest" description="Disordered" evidence="3">
    <location>
        <begin position="1054"/>
        <end position="1086"/>
    </location>
</feature>
<dbReference type="SMART" id="SM00429">
    <property type="entry name" value="IPT"/>
    <property type="match status" value="1"/>
</dbReference>
<dbReference type="PANTHER" id="PTHR23335:SF1">
    <property type="entry name" value="CALMODULIN-BINDING TRANSCRIPTION ACTIVATOR, ISOFORM F"/>
    <property type="match status" value="1"/>
</dbReference>
<feature type="domain" description="IPT/TIG" evidence="5">
    <location>
        <begin position="767"/>
        <end position="855"/>
    </location>
</feature>
<dbReference type="PANTHER" id="PTHR23335">
    <property type="entry name" value="CALMODULIN-BINDING TRANSCRIPTION ACTIVATOR CAMTA"/>
    <property type="match status" value="1"/>
</dbReference>
<evidence type="ECO:0000313" key="6">
    <source>
        <dbReference type="EMBL" id="KAF2432200.1"/>
    </source>
</evidence>
<dbReference type="PROSITE" id="PS50297">
    <property type="entry name" value="ANK_REP_REGION"/>
    <property type="match status" value="1"/>
</dbReference>
<dbReference type="Pfam" id="PF12796">
    <property type="entry name" value="Ank_2"/>
    <property type="match status" value="1"/>
</dbReference>
<evidence type="ECO:0000256" key="4">
    <source>
        <dbReference type="SAM" id="Phobius"/>
    </source>
</evidence>
<dbReference type="InterPro" id="IPR014756">
    <property type="entry name" value="Ig_E-set"/>
</dbReference>
<dbReference type="PROSITE" id="PS50088">
    <property type="entry name" value="ANK_REPEAT"/>
    <property type="match status" value="2"/>
</dbReference>
<feature type="transmembrane region" description="Helical" evidence="4">
    <location>
        <begin position="1308"/>
        <end position="1327"/>
    </location>
</feature>
<dbReference type="GO" id="GO:0003712">
    <property type="term" value="F:transcription coregulator activity"/>
    <property type="evidence" value="ECO:0007669"/>
    <property type="project" value="TreeGrafter"/>
</dbReference>
<evidence type="ECO:0000313" key="7">
    <source>
        <dbReference type="Proteomes" id="UP000800235"/>
    </source>
</evidence>
<dbReference type="SUPFAM" id="SSF48403">
    <property type="entry name" value="Ankyrin repeat"/>
    <property type="match status" value="1"/>
</dbReference>
<keyword evidence="7" id="KW-1185">Reference proteome</keyword>
<dbReference type="EMBL" id="MU007027">
    <property type="protein sequence ID" value="KAF2432200.1"/>
    <property type="molecule type" value="Genomic_DNA"/>
</dbReference>
<feature type="region of interest" description="Disordered" evidence="3">
    <location>
        <begin position="55"/>
        <end position="166"/>
    </location>
</feature>
<dbReference type="GO" id="GO:0006357">
    <property type="term" value="P:regulation of transcription by RNA polymerase II"/>
    <property type="evidence" value="ECO:0007669"/>
    <property type="project" value="TreeGrafter"/>
</dbReference>
<organism evidence="6 7">
    <name type="scientific">Tothia fuscella</name>
    <dbReference type="NCBI Taxonomy" id="1048955"/>
    <lineage>
        <taxon>Eukaryota</taxon>
        <taxon>Fungi</taxon>
        <taxon>Dikarya</taxon>
        <taxon>Ascomycota</taxon>
        <taxon>Pezizomycotina</taxon>
        <taxon>Dothideomycetes</taxon>
        <taxon>Pleosporomycetidae</taxon>
        <taxon>Venturiales</taxon>
        <taxon>Cylindrosympodiaceae</taxon>
        <taxon>Tothia</taxon>
    </lineage>
</organism>
<keyword evidence="1 2" id="KW-0040">ANK repeat</keyword>
<dbReference type="Gene3D" id="2.60.40.10">
    <property type="entry name" value="Immunoglobulins"/>
    <property type="match status" value="1"/>
</dbReference>
<dbReference type="InterPro" id="IPR036770">
    <property type="entry name" value="Ankyrin_rpt-contain_sf"/>
</dbReference>
<evidence type="ECO:0000256" key="2">
    <source>
        <dbReference type="PROSITE-ProRule" id="PRU00023"/>
    </source>
</evidence>
<protein>
    <recommendedName>
        <fullName evidence="5">IPT/TIG domain-containing protein</fullName>
    </recommendedName>
</protein>
<dbReference type="GO" id="GO:0003690">
    <property type="term" value="F:double-stranded DNA binding"/>
    <property type="evidence" value="ECO:0007669"/>
    <property type="project" value="TreeGrafter"/>
</dbReference>
<evidence type="ECO:0000259" key="5">
    <source>
        <dbReference type="SMART" id="SM00429"/>
    </source>
</evidence>
<keyword evidence="4" id="KW-1133">Transmembrane helix</keyword>
<gene>
    <name evidence="6" type="ORF">EJ08DRAFT_138217</name>
</gene>
<accession>A0A9P4U006</accession>
<dbReference type="Pfam" id="PF01833">
    <property type="entry name" value="TIG"/>
    <property type="match status" value="1"/>
</dbReference>
<evidence type="ECO:0000256" key="3">
    <source>
        <dbReference type="SAM" id="MobiDB-lite"/>
    </source>
</evidence>
<proteinExistence type="predicted"/>
<sequence length="1364" mass="147910">MDSRKFYATPPTNPGPDANLFNFDTLDDGPFNANEGTNSAYDYNEFINAEFTSSPMSSNAQLNFGSPGPLFGLGKVEHNSPLSQIKPRSAVSSTSPDSSTQDSSSDSSGRRKRKSPSSSSPTAMFGSHPSQPTSTWASGDGMDADRKHRRTKQDSPVRLADYSRGDESNININGLQAFNITSASNSPPGLVEGPNGLWDNSTAESLSDSAPTIVVRARTPTAFTFSGSDRDNTPLSAYFESNQTPYLAMRDSPDGDLLPFPARNNFADVNNFSSMFAPHPLAGVGSNTIDIGSSRTRLHVSPLGHKSRVETQIPIKLTLDPIPFGIKKMHLPTETIAKSKFLAKETPRSPDTLELSAMLVCTSAMEIPENKKRALQIARDRVVVGDKTRRSSTGDTKEELDLDPSNPDAPCNGGPVKICPNCVQREKKRAGRKKAKKQDDEERWYEFERDRIVMFNTQEYLDFHEVSPVKEAQYNDPITFSPSALQVDAPMRIVCYCRHQREKIGFQVIFTVKDYRGQVIAQVMTQSILITDDHKTHTQGLSASGPSNNENGNFAVPQFMGSSAIQPHGLPGRAYHSSTNLAGMGQSHFWGTMSSGNLGQSSMTPRHLSRPASPSGHTGPKKKRKGSSGQHKLPPGLQMTRADLQPLSIPLGQTSAASGNSVLSSDAGLVSFDTGPQFGQMNVQGHYNTNPPTPSATMPPTTRDSGIGSSQGYFFSAPSSAHASRAASPTTFARINNFNGQQQQMQSVSNTTFNAMSFSPEEPPQNNPTILKVRPDHGSITGNIEVCILGKNFHRNLEVKFGDVAATTTTFWSADTLVCLLPPSVRPGPVSVSCIDQGRQSYSPPSASNPIFTYIDDTKQQLFEMAVRLQCNAQMGPGTDHWNYAHSLIAAHGQQGGFINGQASSFGGGNMLSTLSGEDIMMDMINKIDLIDSPYKPRFDMQRENGATMLSRASALGYEKLVAGLLARGASPDIADCGGYTPLMFAAINGHTVVVRRLILRGADSALRTLGGRTASELARSPEVAQSLRHVRHHFRSVSAGTPYFRSRANSAASTRSLWGPPSSGASSTMFSTDDESALDSSDDDGVEVIPSRMVSRRPSAALVAALRSRRSSNTLEAQDAPLLVPAPADGGYGYTTYANYAAMLSTFRDQLTAQINSLPQVSLPQTANWRTLPHMDFWPDQDFPAIGRRISSLVPTLGNRADPTVVTDPVAADAPPPYHEACPRGANNDFDTKPPEIFASGAESSRTASVVTLRPVRSATETSGHRERTISARGVTIGKQMPTGEEAAELRRLREEKLTPAKYDRKLWTVWVPLLIILLIWWSSGLKLPPFLSWLKNWGETVTETMTTTVVPSVPTRLRNIVT</sequence>
<feature type="repeat" description="ANK" evidence="2">
    <location>
        <begin position="978"/>
        <end position="1010"/>
    </location>
</feature>
<dbReference type="GO" id="GO:0005634">
    <property type="term" value="C:nucleus"/>
    <property type="evidence" value="ECO:0007669"/>
    <property type="project" value="TreeGrafter"/>
</dbReference>
<feature type="region of interest" description="Disordered" evidence="3">
    <location>
        <begin position="592"/>
        <end position="637"/>
    </location>
</feature>
<feature type="compositionally biased region" description="Polar residues" evidence="3">
    <location>
        <begin position="128"/>
        <end position="137"/>
    </location>
</feature>
<reference evidence="6" key="1">
    <citation type="journal article" date="2020" name="Stud. Mycol.">
        <title>101 Dothideomycetes genomes: a test case for predicting lifestyles and emergence of pathogens.</title>
        <authorList>
            <person name="Haridas S."/>
            <person name="Albert R."/>
            <person name="Binder M."/>
            <person name="Bloem J."/>
            <person name="Labutti K."/>
            <person name="Salamov A."/>
            <person name="Andreopoulos B."/>
            <person name="Baker S."/>
            <person name="Barry K."/>
            <person name="Bills G."/>
            <person name="Bluhm B."/>
            <person name="Cannon C."/>
            <person name="Castanera R."/>
            <person name="Culley D."/>
            <person name="Daum C."/>
            <person name="Ezra D."/>
            <person name="Gonzalez J."/>
            <person name="Henrissat B."/>
            <person name="Kuo A."/>
            <person name="Liang C."/>
            <person name="Lipzen A."/>
            <person name="Lutzoni F."/>
            <person name="Magnuson J."/>
            <person name="Mondo S."/>
            <person name="Nolan M."/>
            <person name="Ohm R."/>
            <person name="Pangilinan J."/>
            <person name="Park H.-J."/>
            <person name="Ramirez L."/>
            <person name="Alfaro M."/>
            <person name="Sun H."/>
            <person name="Tritt A."/>
            <person name="Yoshinaga Y."/>
            <person name="Zwiers L.-H."/>
            <person name="Turgeon B."/>
            <person name="Goodwin S."/>
            <person name="Spatafora J."/>
            <person name="Crous P."/>
            <person name="Grigoriev I."/>
        </authorList>
    </citation>
    <scope>NUCLEOTIDE SEQUENCE</scope>
    <source>
        <strain evidence="6">CBS 130266</strain>
    </source>
</reference>
<dbReference type="InterPro" id="IPR002909">
    <property type="entry name" value="IPT_dom"/>
</dbReference>
<comment type="caution">
    <text evidence="6">The sequence shown here is derived from an EMBL/GenBank/DDBJ whole genome shotgun (WGS) entry which is preliminary data.</text>
</comment>
<feature type="compositionally biased region" description="Polar residues" evidence="3">
    <location>
        <begin position="55"/>
        <end position="64"/>
    </location>
</feature>
<feature type="region of interest" description="Disordered" evidence="3">
    <location>
        <begin position="688"/>
        <end position="711"/>
    </location>
</feature>
<dbReference type="CDD" id="cd00102">
    <property type="entry name" value="IPT"/>
    <property type="match status" value="1"/>
</dbReference>
<evidence type="ECO:0000256" key="1">
    <source>
        <dbReference type="ARBA" id="ARBA00023043"/>
    </source>
</evidence>
<keyword evidence="4" id="KW-0472">Membrane</keyword>
<dbReference type="InterPro" id="IPR002110">
    <property type="entry name" value="Ankyrin_rpt"/>
</dbReference>
<dbReference type="OrthoDB" id="71307at2759"/>
<keyword evidence="4" id="KW-0812">Transmembrane</keyword>
<dbReference type="Gene3D" id="1.25.40.20">
    <property type="entry name" value="Ankyrin repeat-containing domain"/>
    <property type="match status" value="1"/>
</dbReference>
<name>A0A9P4U006_9PEZI</name>
<dbReference type="Proteomes" id="UP000800235">
    <property type="component" value="Unassembled WGS sequence"/>
</dbReference>